<feature type="transmembrane region" description="Helical" evidence="1">
    <location>
        <begin position="141"/>
        <end position="158"/>
    </location>
</feature>
<reference evidence="2 3" key="1">
    <citation type="submission" date="2016-11" db="EMBL/GenBank/DDBJ databases">
        <authorList>
            <person name="Varghese N."/>
            <person name="Submissions S."/>
        </authorList>
    </citation>
    <scope>NUCLEOTIDE SEQUENCE [LARGE SCALE GENOMIC DNA]</scope>
    <source>
        <strain evidence="2 3">DSM 19027</strain>
    </source>
</reference>
<dbReference type="PROSITE" id="PS51257">
    <property type="entry name" value="PROKAR_LIPOPROTEIN"/>
    <property type="match status" value="1"/>
</dbReference>
<feature type="transmembrane region" description="Helical" evidence="1">
    <location>
        <begin position="97"/>
        <end position="121"/>
    </location>
</feature>
<dbReference type="EMBL" id="FQZP01000037">
    <property type="protein sequence ID" value="SHJ27684.1"/>
    <property type="molecule type" value="Genomic_DNA"/>
</dbReference>
<gene>
    <name evidence="2" type="ORF">SAMN05444373_103718</name>
</gene>
<keyword evidence="3" id="KW-1185">Reference proteome</keyword>
<dbReference type="RefSeq" id="WP_149679116.1">
    <property type="nucleotide sequence ID" value="NZ_FQZP01000037.1"/>
</dbReference>
<evidence type="ECO:0000313" key="3">
    <source>
        <dbReference type="Proteomes" id="UP000324781"/>
    </source>
</evidence>
<dbReference type="OrthoDB" id="9781996at2"/>
<proteinExistence type="predicted"/>
<dbReference type="Pfam" id="PF12730">
    <property type="entry name" value="ABC2_membrane_4"/>
    <property type="match status" value="1"/>
</dbReference>
<evidence type="ECO:0000313" key="2">
    <source>
        <dbReference type="EMBL" id="SHJ27684.1"/>
    </source>
</evidence>
<accession>A0A1M6I044</accession>
<feature type="transmembrane region" description="Helical" evidence="1">
    <location>
        <begin position="51"/>
        <end position="76"/>
    </location>
</feature>
<evidence type="ECO:0000256" key="1">
    <source>
        <dbReference type="SAM" id="Phobius"/>
    </source>
</evidence>
<keyword evidence="1" id="KW-0812">Transmembrane</keyword>
<feature type="transmembrane region" description="Helical" evidence="1">
    <location>
        <begin position="18"/>
        <end position="39"/>
    </location>
</feature>
<keyword evidence="1" id="KW-1133">Transmembrane helix</keyword>
<dbReference type="AlphaFoldDB" id="A0A1M6I044"/>
<organism evidence="2 3">
    <name type="scientific">Thermoclostridium caenicola</name>
    <dbReference type="NCBI Taxonomy" id="659425"/>
    <lineage>
        <taxon>Bacteria</taxon>
        <taxon>Bacillati</taxon>
        <taxon>Bacillota</taxon>
        <taxon>Clostridia</taxon>
        <taxon>Eubacteriales</taxon>
        <taxon>Oscillospiraceae</taxon>
        <taxon>Thermoclostridium</taxon>
    </lineage>
</organism>
<feature type="transmembrane region" description="Helical" evidence="1">
    <location>
        <begin position="170"/>
        <end position="196"/>
    </location>
</feature>
<evidence type="ECO:0008006" key="4">
    <source>
        <dbReference type="Google" id="ProtNLM"/>
    </source>
</evidence>
<sequence length="243" mass="27087">MLGRCISAEWMKLRYSHIWAILVALPVISVLIGCANFYMNQGVLTKEWYSLWSQVGLFYGEFFLPILIAICCAYIWRLEHLNKNWNMILAAPVPSAGIFLAKWIVVGVLLILVQAFFVLLYFIGGKTLGLNAGLPQELPGWLLRGWTAGLTISSVQLARSMRIRSFAVPVGMGLCAIFIGLGMYVARLGLFFPHSLLTVGMGVLSQTGLSCGENPVFWLMNILYIGVINTGAIWRMRKHDRVA</sequence>
<dbReference type="Proteomes" id="UP000324781">
    <property type="component" value="Unassembled WGS sequence"/>
</dbReference>
<dbReference type="CDD" id="cd21809">
    <property type="entry name" value="ABC-2_lan_permease-like"/>
    <property type="match status" value="1"/>
</dbReference>
<keyword evidence="1" id="KW-0472">Membrane</keyword>
<protein>
    <recommendedName>
        <fullName evidence="4">ABC-2 type transport system permease protein</fullName>
    </recommendedName>
</protein>
<feature type="transmembrane region" description="Helical" evidence="1">
    <location>
        <begin position="216"/>
        <end position="234"/>
    </location>
</feature>
<name>A0A1M6I044_9FIRM</name>